<evidence type="ECO:0000256" key="1">
    <source>
        <dbReference type="SAM" id="MobiDB-lite"/>
    </source>
</evidence>
<protein>
    <submittedName>
        <fullName evidence="2">Uncharacterized protein</fullName>
    </submittedName>
</protein>
<evidence type="ECO:0000313" key="2">
    <source>
        <dbReference type="EMBL" id="KAK2165296.1"/>
    </source>
</evidence>
<proteinExistence type="predicted"/>
<dbReference type="Proteomes" id="UP001208570">
    <property type="component" value="Unassembled WGS sequence"/>
</dbReference>
<feature type="compositionally biased region" description="Low complexity" evidence="1">
    <location>
        <begin position="58"/>
        <end position="70"/>
    </location>
</feature>
<organism evidence="2 3">
    <name type="scientific">Paralvinella palmiformis</name>
    <dbReference type="NCBI Taxonomy" id="53620"/>
    <lineage>
        <taxon>Eukaryota</taxon>
        <taxon>Metazoa</taxon>
        <taxon>Spiralia</taxon>
        <taxon>Lophotrochozoa</taxon>
        <taxon>Annelida</taxon>
        <taxon>Polychaeta</taxon>
        <taxon>Sedentaria</taxon>
        <taxon>Canalipalpata</taxon>
        <taxon>Terebellida</taxon>
        <taxon>Terebelliformia</taxon>
        <taxon>Alvinellidae</taxon>
        <taxon>Paralvinella</taxon>
    </lineage>
</organism>
<name>A0AAD9NEH0_9ANNE</name>
<sequence>MHRNQIWRSMVELRNSVMLHTNQIIDTPPAPSTPTLVTSAEVQQVELTKQPTEPLSIASQSSTTSDASAVSVTAQQNNGFNPGFYEVTRYTFKHTISIKKEDHDYC</sequence>
<keyword evidence="3" id="KW-1185">Reference proteome</keyword>
<dbReference type="AlphaFoldDB" id="A0AAD9NEH0"/>
<gene>
    <name evidence="2" type="ORF">LSH36_52g04007</name>
</gene>
<accession>A0AAD9NEH0</accession>
<comment type="caution">
    <text evidence="2">The sequence shown here is derived from an EMBL/GenBank/DDBJ whole genome shotgun (WGS) entry which is preliminary data.</text>
</comment>
<dbReference type="EMBL" id="JAODUP010000052">
    <property type="protein sequence ID" value="KAK2165296.1"/>
    <property type="molecule type" value="Genomic_DNA"/>
</dbReference>
<reference evidence="2" key="1">
    <citation type="journal article" date="2023" name="Mol. Biol. Evol.">
        <title>Third-Generation Sequencing Reveals the Adaptive Role of the Epigenome in Three Deep-Sea Polychaetes.</title>
        <authorList>
            <person name="Perez M."/>
            <person name="Aroh O."/>
            <person name="Sun Y."/>
            <person name="Lan Y."/>
            <person name="Juniper S.K."/>
            <person name="Young C.R."/>
            <person name="Angers B."/>
            <person name="Qian P.Y."/>
        </authorList>
    </citation>
    <scope>NUCLEOTIDE SEQUENCE</scope>
    <source>
        <strain evidence="2">P08H-3</strain>
    </source>
</reference>
<evidence type="ECO:0000313" key="3">
    <source>
        <dbReference type="Proteomes" id="UP001208570"/>
    </source>
</evidence>
<feature type="region of interest" description="Disordered" evidence="1">
    <location>
        <begin position="50"/>
        <end position="70"/>
    </location>
</feature>